<dbReference type="EMBL" id="FQVN01000014">
    <property type="protein sequence ID" value="SHG80140.1"/>
    <property type="molecule type" value="Genomic_DNA"/>
</dbReference>
<evidence type="ECO:0000256" key="1">
    <source>
        <dbReference type="SAM" id="SignalP"/>
    </source>
</evidence>
<organism evidence="2 3">
    <name type="scientific">Streptoalloteichus hindustanus</name>
    <dbReference type="NCBI Taxonomy" id="2017"/>
    <lineage>
        <taxon>Bacteria</taxon>
        <taxon>Bacillati</taxon>
        <taxon>Actinomycetota</taxon>
        <taxon>Actinomycetes</taxon>
        <taxon>Pseudonocardiales</taxon>
        <taxon>Pseudonocardiaceae</taxon>
        <taxon>Streptoalloteichus</taxon>
    </lineage>
</organism>
<accession>A0A1M5MRT2</accession>
<gene>
    <name evidence="2" type="ORF">SAMN05444320_11429</name>
</gene>
<evidence type="ECO:0000313" key="2">
    <source>
        <dbReference type="EMBL" id="SHG80140.1"/>
    </source>
</evidence>
<sequence length="182" mass="19647">MKIKSLLAAPLLVGVVLAASALPASAAETETTTEQPAPVVLEDVDKGSVDLTEDGHGGKAPMGAAARRLPYLCKASVDYPHNSHTTTRTINVHFDTKCGRTAPNLSTEGSLYRSRWYGWEHLTTKSGNKSNSRNLRVVAPKGCKPGTKYRYRGQARFYVSGPEGRGSAHVYNQNDSEITCRG</sequence>
<dbReference type="OrthoDB" id="4252238at2"/>
<dbReference type="STRING" id="2017.SAMN05444320_11429"/>
<feature type="signal peptide" evidence="1">
    <location>
        <begin position="1"/>
        <end position="26"/>
    </location>
</feature>
<keyword evidence="1" id="KW-0732">Signal</keyword>
<dbReference type="AlphaFoldDB" id="A0A1M5MRT2"/>
<dbReference type="RefSeq" id="WP_073489322.1">
    <property type="nucleotide sequence ID" value="NZ_FQVN01000014.1"/>
</dbReference>
<evidence type="ECO:0000313" key="3">
    <source>
        <dbReference type="Proteomes" id="UP000184501"/>
    </source>
</evidence>
<reference evidence="2 3" key="1">
    <citation type="submission" date="2016-11" db="EMBL/GenBank/DDBJ databases">
        <authorList>
            <person name="Jaros S."/>
            <person name="Januszkiewicz K."/>
            <person name="Wedrychowicz H."/>
        </authorList>
    </citation>
    <scope>NUCLEOTIDE SEQUENCE [LARGE SCALE GENOMIC DNA]</scope>
    <source>
        <strain evidence="2 3">DSM 44523</strain>
    </source>
</reference>
<feature type="chain" id="PRO_5013336560" evidence="1">
    <location>
        <begin position="27"/>
        <end position="182"/>
    </location>
</feature>
<protein>
    <submittedName>
        <fullName evidence="2">Uncharacterized protein</fullName>
    </submittedName>
</protein>
<proteinExistence type="predicted"/>
<name>A0A1M5MRT2_STRHI</name>
<dbReference type="Proteomes" id="UP000184501">
    <property type="component" value="Unassembled WGS sequence"/>
</dbReference>
<keyword evidence="3" id="KW-1185">Reference proteome</keyword>